<dbReference type="Gene3D" id="2.30.30.190">
    <property type="entry name" value="CAP Gly-rich-like domain"/>
    <property type="match status" value="1"/>
</dbReference>
<protein>
    <recommendedName>
        <fullName evidence="12">CAP-Gly domain-containing protein</fullName>
    </recommendedName>
</protein>
<feature type="region of interest" description="Disordered" evidence="11">
    <location>
        <begin position="366"/>
        <end position="396"/>
    </location>
</feature>
<dbReference type="SUPFAM" id="SSF52058">
    <property type="entry name" value="L domain-like"/>
    <property type="match status" value="1"/>
</dbReference>
<evidence type="ECO:0000313" key="13">
    <source>
        <dbReference type="EMBL" id="KAK2073569.1"/>
    </source>
</evidence>
<evidence type="ECO:0000256" key="2">
    <source>
        <dbReference type="ARBA" id="ARBA00022448"/>
    </source>
</evidence>
<keyword evidence="6" id="KW-1133">Transmembrane helix</keyword>
<accession>A0AAD9IA99</accession>
<comment type="subcellular location">
    <subcellularLocation>
        <location evidence="1">Cell membrane</location>
        <topology evidence="1">Single-pass membrane protein</topology>
    </subcellularLocation>
</comment>
<sequence length="612" mass="67257">MAVVVGDRLSYHGAVATVRFVGQVAGTEGTWLGIEWDDASRGKHDGQHKGVRYFSCRSHAPTAASFVRPTRPVDAPRTFVAALHAKYASEAVAGRQQQRQPIVISGKVAEEVGFDKIQRKQARLGELSIVILDGARIVRSRRADAGELPIRHVCPKVVELDLSRNLFTAVGTAVEICAELPLLKTLRLNGNRFHHILADDRLHRAEEAFRRVEELALDEALMDWDEICHVISTCPSLSALFARGNQLTSLPRSPPASLASTLVSLHLDYNDFTSLADIAPLATLTALRNLHLKGNRISSIAGGGAQDSAAAAAAAAVRVFSESLQYVDMSYNEVETWSFVDALPQFFPGLSSLRFAHNPIYENPDLDTASDDTITSTPPPPPQQQQQQQQKAAAPTTDESYMLLLARLPGLQALNFSTITHADRQNAEMFYLSRIARHLAAVPEGPEHEARVLVRHRRWAELCALHGEPAVVRRKAVDPNLLDARLITAHLCWRGAGPARERTARIPRAFDMYAVKGMVGKLFGLPPLDLCLVWETGEWDPVAGLDEEGGGSDEEEEEDEEEEAAELARESSQAGGKGGRWVKREVELRDGPRQFGYCVDGSEVRVRVELRA</sequence>
<dbReference type="Pfam" id="PF01302">
    <property type="entry name" value="CAP_GLY"/>
    <property type="match status" value="1"/>
</dbReference>
<dbReference type="Gene3D" id="3.80.10.10">
    <property type="entry name" value="Ribonuclease Inhibitor"/>
    <property type="match status" value="2"/>
</dbReference>
<dbReference type="SUPFAM" id="SSF74924">
    <property type="entry name" value="Cap-Gly domain"/>
    <property type="match status" value="1"/>
</dbReference>
<feature type="region of interest" description="Disordered" evidence="11">
    <location>
        <begin position="543"/>
        <end position="580"/>
    </location>
</feature>
<evidence type="ECO:0000256" key="4">
    <source>
        <dbReference type="ARBA" id="ARBA00022692"/>
    </source>
</evidence>
<dbReference type="InterPro" id="IPR051432">
    <property type="entry name" value="KCNMA1_auxiliary"/>
</dbReference>
<keyword evidence="7" id="KW-0406">Ion transport</keyword>
<dbReference type="InterPro" id="IPR000938">
    <property type="entry name" value="CAP-Gly_domain"/>
</dbReference>
<evidence type="ECO:0000256" key="3">
    <source>
        <dbReference type="ARBA" id="ARBA00022475"/>
    </source>
</evidence>
<keyword evidence="9" id="KW-1015">Disulfide bond</keyword>
<keyword evidence="10" id="KW-0407">Ion channel</keyword>
<evidence type="ECO:0000256" key="9">
    <source>
        <dbReference type="ARBA" id="ARBA00023157"/>
    </source>
</evidence>
<name>A0AAD9IA99_9PEZI</name>
<keyword evidence="2" id="KW-0813">Transport</keyword>
<evidence type="ECO:0000256" key="6">
    <source>
        <dbReference type="ARBA" id="ARBA00022989"/>
    </source>
</evidence>
<dbReference type="AlphaFoldDB" id="A0AAD9IA99"/>
<evidence type="ECO:0000256" key="11">
    <source>
        <dbReference type="SAM" id="MobiDB-lite"/>
    </source>
</evidence>
<dbReference type="PANTHER" id="PTHR46473:SF10">
    <property type="entry name" value="LD45603P-RELATED"/>
    <property type="match status" value="1"/>
</dbReference>
<keyword evidence="5" id="KW-0732">Signal</keyword>
<reference evidence="13" key="1">
    <citation type="journal article" date="2023" name="Mol. Plant Microbe Interact.">
        <title>Elucidating the Obligate Nature and Biological Capacity of an Invasive Fungal Corn Pathogen.</title>
        <authorList>
            <person name="MacCready J.S."/>
            <person name="Roggenkamp E.M."/>
            <person name="Gdanetz K."/>
            <person name="Chilvers M.I."/>
        </authorList>
    </citation>
    <scope>NUCLEOTIDE SEQUENCE</scope>
    <source>
        <strain evidence="13">PM02</strain>
    </source>
</reference>
<proteinExistence type="predicted"/>
<keyword evidence="14" id="KW-1185">Reference proteome</keyword>
<feature type="compositionally biased region" description="Acidic residues" evidence="11">
    <location>
        <begin position="545"/>
        <end position="565"/>
    </location>
</feature>
<gene>
    <name evidence="13" type="ORF">P8C59_007846</name>
</gene>
<evidence type="ECO:0000256" key="8">
    <source>
        <dbReference type="ARBA" id="ARBA00023136"/>
    </source>
</evidence>
<evidence type="ECO:0000256" key="5">
    <source>
        <dbReference type="ARBA" id="ARBA00022729"/>
    </source>
</evidence>
<dbReference type="GO" id="GO:0034220">
    <property type="term" value="P:monoatomic ion transmembrane transport"/>
    <property type="evidence" value="ECO:0007669"/>
    <property type="project" value="UniProtKB-KW"/>
</dbReference>
<comment type="caution">
    <text evidence="13">The sequence shown here is derived from an EMBL/GenBank/DDBJ whole genome shotgun (WGS) entry which is preliminary data.</text>
</comment>
<evidence type="ECO:0000256" key="10">
    <source>
        <dbReference type="ARBA" id="ARBA00023303"/>
    </source>
</evidence>
<organism evidence="13 14">
    <name type="scientific">Phyllachora maydis</name>
    <dbReference type="NCBI Taxonomy" id="1825666"/>
    <lineage>
        <taxon>Eukaryota</taxon>
        <taxon>Fungi</taxon>
        <taxon>Dikarya</taxon>
        <taxon>Ascomycota</taxon>
        <taxon>Pezizomycotina</taxon>
        <taxon>Sordariomycetes</taxon>
        <taxon>Sordariomycetidae</taxon>
        <taxon>Phyllachorales</taxon>
        <taxon>Phyllachoraceae</taxon>
        <taxon>Phyllachora</taxon>
    </lineage>
</organism>
<dbReference type="InterPro" id="IPR032675">
    <property type="entry name" value="LRR_dom_sf"/>
</dbReference>
<feature type="domain" description="CAP-Gly" evidence="12">
    <location>
        <begin position="22"/>
        <end position="68"/>
    </location>
</feature>
<evidence type="ECO:0000256" key="7">
    <source>
        <dbReference type="ARBA" id="ARBA00023065"/>
    </source>
</evidence>
<dbReference type="SMART" id="SM01052">
    <property type="entry name" value="CAP_GLY"/>
    <property type="match status" value="1"/>
</dbReference>
<dbReference type="Proteomes" id="UP001217918">
    <property type="component" value="Unassembled WGS sequence"/>
</dbReference>
<evidence type="ECO:0000259" key="12">
    <source>
        <dbReference type="PROSITE" id="PS50245"/>
    </source>
</evidence>
<dbReference type="PANTHER" id="PTHR46473">
    <property type="entry name" value="GH08155P"/>
    <property type="match status" value="1"/>
</dbReference>
<evidence type="ECO:0000256" key="1">
    <source>
        <dbReference type="ARBA" id="ARBA00004162"/>
    </source>
</evidence>
<dbReference type="PROSITE" id="PS50245">
    <property type="entry name" value="CAP_GLY_2"/>
    <property type="match status" value="1"/>
</dbReference>
<keyword evidence="3" id="KW-1003">Cell membrane</keyword>
<dbReference type="GO" id="GO:0005886">
    <property type="term" value="C:plasma membrane"/>
    <property type="evidence" value="ECO:0007669"/>
    <property type="project" value="UniProtKB-SubCell"/>
</dbReference>
<keyword evidence="4" id="KW-0812">Transmembrane</keyword>
<dbReference type="InterPro" id="IPR036859">
    <property type="entry name" value="CAP-Gly_dom_sf"/>
</dbReference>
<evidence type="ECO:0000313" key="14">
    <source>
        <dbReference type="Proteomes" id="UP001217918"/>
    </source>
</evidence>
<keyword evidence="8" id="KW-0472">Membrane</keyword>
<dbReference type="EMBL" id="JAQQPM010000007">
    <property type="protein sequence ID" value="KAK2073569.1"/>
    <property type="molecule type" value="Genomic_DNA"/>
</dbReference>